<feature type="compositionally biased region" description="Polar residues" evidence="4">
    <location>
        <begin position="906"/>
        <end position="918"/>
    </location>
</feature>
<reference evidence="7 8" key="1">
    <citation type="submission" date="2024-07" db="EMBL/GenBank/DDBJ databases">
        <title>Draft sequence of the Neodothiora populina.</title>
        <authorList>
            <person name="Drown D.D."/>
            <person name="Schuette U.S."/>
            <person name="Buechlein A.B."/>
            <person name="Rusch D.R."/>
            <person name="Winton L.W."/>
            <person name="Adams G.A."/>
        </authorList>
    </citation>
    <scope>NUCLEOTIDE SEQUENCE [LARGE SCALE GENOMIC DNA]</scope>
    <source>
        <strain evidence="7 8">CPC 39397</strain>
    </source>
</reference>
<proteinExistence type="inferred from homology"/>
<keyword evidence="2" id="KW-0853">WD repeat</keyword>
<dbReference type="Gene3D" id="2.130.10.10">
    <property type="entry name" value="YVTN repeat-like/Quinoprotein amine dehydrogenase"/>
    <property type="match status" value="1"/>
</dbReference>
<comment type="caution">
    <text evidence="7">The sequence shown here is derived from an EMBL/GenBank/DDBJ whole genome shotgun (WGS) entry which is preliminary data.</text>
</comment>
<evidence type="ECO:0000313" key="8">
    <source>
        <dbReference type="Proteomes" id="UP001562354"/>
    </source>
</evidence>
<comment type="similarity">
    <text evidence="1">Belongs to the WD repeat mio family.</text>
</comment>
<keyword evidence="3" id="KW-0677">Repeat</keyword>
<dbReference type="InterPro" id="IPR049092">
    <property type="entry name" value="MIOS_a-sol"/>
</dbReference>
<dbReference type="InterPro" id="IPR037593">
    <property type="entry name" value="MIOS/Sea4"/>
</dbReference>
<feature type="compositionally biased region" description="Basic residues" evidence="4">
    <location>
        <begin position="861"/>
        <end position="872"/>
    </location>
</feature>
<dbReference type="Proteomes" id="UP001562354">
    <property type="component" value="Unassembled WGS sequence"/>
</dbReference>
<dbReference type="EMBL" id="JBFMKM010000016">
    <property type="protein sequence ID" value="KAL1297098.1"/>
    <property type="molecule type" value="Genomic_DNA"/>
</dbReference>
<evidence type="ECO:0008006" key="9">
    <source>
        <dbReference type="Google" id="ProtNLM"/>
    </source>
</evidence>
<dbReference type="InterPro" id="IPR015943">
    <property type="entry name" value="WD40/YVTN_repeat-like_dom_sf"/>
</dbReference>
<sequence>MEAAIRWSPLSTDDSSRFLLADVAGNALTLCQIDALKKGQLRYTPLAHRDRLPNFTAFDWSKTDDSLVALGLSSGEASVLKIYPEQPNAESARKFEIKTQRKCNTITFSSDNWLAVGLDRVRNDHCLAVYDLNNKDRTEPLSKLCLSEAVTSVRFFPSHPLELLAAVNRSTIRLYDLRDSHTSTAGVGTFGPTKLVNNIAIDPLDENYFASGGSTADPCVTVWDKRFLNRSAGTPGPEGASSAAVLELRPAVDNSQTTSIWSVRFSGLKRGRFCLLSSFGELKVYDTSQHQLTSPSVPPPPNPYGGASWNSQHYVSRTHNLREPHHNTQPQRDAAPKVIAFDWLSTGDSNGQSMLTLHADRRVDLTHVPNPALLSMTARNDLALCREDVLVFEPSVRRAKVSEEIALMNGEKEQQVQIIDQTPPPGFTERVKPLDQQSLRVLNGSITTAAARTEKWLDDGVGSMPAIVRQEDFADSLALLTVPRRRCQEGYLMDCKRNVKIVADDPTLVKLWITIGRLEDLAGNEGMVSESLDLSYLGVNAIWQGTVGKSSNRILETRSSIPQRFEDAVVGILDKQDLPPFEGAESEKPHQRQLCLAICGASFRLEDVKEKCDMMKDDGQYYKAIAIAMVYGYKNLALGILRVLIRGKIIPNIGLGALIASDGLNSEQKEMCSWLEEDATDAYLQAILLYLGTGRWIYVVNKMELELDLSDRLIIALIHLDDKQITTLLERLTRLFTIAGNTEGVLLTGLTAEAMDLFQSYIRKTNDLQTAVLATAFTNPRYVDDVRWDMWKETYFLQMQSWRTFIERTKFTMQHNRKSATHKNQILVKTPPRQLTLRCAHCQGSLAKHIESDQTQQQQQHGHHNQQHHHNNSHSSPTRPGGGGGGGPLPPPPAAAAAAAAEAATRTRNTGPATSTGTICPRCGRHLPRCALCMQWLGTPEPLRVKRPLNNYHHHHHQQQNSFGYADNAAATGPTSLDLLSEKEAGGGGDADVMAGFVTFCASCTHGFHAHHARTWFAKHAMCPVPDCRCLCGLRG</sequence>
<dbReference type="PANTHER" id="PTHR16453">
    <property type="entry name" value="WD40 DOMAIN-CONTAINING PROTEIN MIO FAMILY MEMBER"/>
    <property type="match status" value="1"/>
</dbReference>
<name>A0ABR3P310_9PEZI</name>
<evidence type="ECO:0000259" key="5">
    <source>
        <dbReference type="Pfam" id="PF17034"/>
    </source>
</evidence>
<dbReference type="Pfam" id="PF21719">
    <property type="entry name" value="MIOS_a-sol"/>
    <property type="match status" value="1"/>
</dbReference>
<evidence type="ECO:0000256" key="4">
    <source>
        <dbReference type="SAM" id="MobiDB-lite"/>
    </source>
</evidence>
<protein>
    <recommendedName>
        <fullName evidence="9">WD repeat protein mio zinc-ribbon like domain-containing protein</fullName>
    </recommendedName>
</protein>
<feature type="region of interest" description="Disordered" evidence="4">
    <location>
        <begin position="290"/>
        <end position="311"/>
    </location>
</feature>
<dbReference type="Pfam" id="PF17034">
    <property type="entry name" value="zinc_ribbon_16"/>
    <property type="match status" value="1"/>
</dbReference>
<feature type="region of interest" description="Disordered" evidence="4">
    <location>
        <begin position="848"/>
        <end position="918"/>
    </location>
</feature>
<dbReference type="InterPro" id="IPR036322">
    <property type="entry name" value="WD40_repeat_dom_sf"/>
</dbReference>
<keyword evidence="8" id="KW-1185">Reference proteome</keyword>
<dbReference type="SUPFAM" id="SSF50978">
    <property type="entry name" value="WD40 repeat-like"/>
    <property type="match status" value="1"/>
</dbReference>
<evidence type="ECO:0000256" key="3">
    <source>
        <dbReference type="ARBA" id="ARBA00022737"/>
    </source>
</evidence>
<feature type="domain" description="GATOR2 complex protein MIO zinc-ribbon like" evidence="5">
    <location>
        <begin position="997"/>
        <end position="1033"/>
    </location>
</feature>
<organism evidence="7 8">
    <name type="scientific">Neodothiora populina</name>
    <dbReference type="NCBI Taxonomy" id="2781224"/>
    <lineage>
        <taxon>Eukaryota</taxon>
        <taxon>Fungi</taxon>
        <taxon>Dikarya</taxon>
        <taxon>Ascomycota</taxon>
        <taxon>Pezizomycotina</taxon>
        <taxon>Dothideomycetes</taxon>
        <taxon>Dothideomycetidae</taxon>
        <taxon>Dothideales</taxon>
        <taxon>Dothioraceae</taxon>
        <taxon>Neodothiora</taxon>
    </lineage>
</organism>
<dbReference type="PANTHER" id="PTHR16453:SF9">
    <property type="entry name" value="GATOR COMPLEX PROTEIN MIOS"/>
    <property type="match status" value="1"/>
</dbReference>
<dbReference type="GeneID" id="95978381"/>
<accession>A0ABR3P310</accession>
<evidence type="ECO:0000256" key="2">
    <source>
        <dbReference type="ARBA" id="ARBA00022574"/>
    </source>
</evidence>
<feature type="domain" description="MIOS-like alpha-solenoid" evidence="6">
    <location>
        <begin position="484"/>
        <end position="717"/>
    </location>
</feature>
<gene>
    <name evidence="7" type="ORF">AAFC00_004681</name>
</gene>
<evidence type="ECO:0000256" key="1">
    <source>
        <dbReference type="ARBA" id="ARBA00009713"/>
    </source>
</evidence>
<dbReference type="InterPro" id="IPR031488">
    <property type="entry name" value="Zn_ribbon_mio"/>
</dbReference>
<evidence type="ECO:0000313" key="7">
    <source>
        <dbReference type="EMBL" id="KAL1297098.1"/>
    </source>
</evidence>
<dbReference type="RefSeq" id="XP_069196780.1">
    <property type="nucleotide sequence ID" value="XM_069344362.1"/>
</dbReference>
<evidence type="ECO:0000259" key="6">
    <source>
        <dbReference type="Pfam" id="PF21719"/>
    </source>
</evidence>
<feature type="compositionally biased region" description="Low complexity" evidence="4">
    <location>
        <begin position="895"/>
        <end position="904"/>
    </location>
</feature>